<sequence length="77" mass="9394">MVKEVENDFSEIQSYFREHMKCENSEKNLINAVDRYLQQNYHELYNKNNLEVIFKKAREDKNVEVKMFNTISKFILN</sequence>
<accession>A0ABN6IXQ9</accession>
<organism evidence="1 2">
    <name type="scientific">Clostridium gelidum</name>
    <dbReference type="NCBI Taxonomy" id="704125"/>
    <lineage>
        <taxon>Bacteria</taxon>
        <taxon>Bacillati</taxon>
        <taxon>Bacillota</taxon>
        <taxon>Clostridia</taxon>
        <taxon>Eubacteriales</taxon>
        <taxon>Clostridiaceae</taxon>
        <taxon>Clostridium</taxon>
    </lineage>
</organism>
<evidence type="ECO:0000313" key="2">
    <source>
        <dbReference type="Proteomes" id="UP000824633"/>
    </source>
</evidence>
<name>A0ABN6IXQ9_9CLOT</name>
<proteinExistence type="predicted"/>
<evidence type="ECO:0000313" key="1">
    <source>
        <dbReference type="EMBL" id="BCZ46905.1"/>
    </source>
</evidence>
<dbReference type="EMBL" id="AP024849">
    <property type="protein sequence ID" value="BCZ46905.1"/>
    <property type="molecule type" value="Genomic_DNA"/>
</dbReference>
<protein>
    <submittedName>
        <fullName evidence="1">Uncharacterized protein</fullName>
    </submittedName>
</protein>
<dbReference type="RefSeq" id="WP_224033302.1">
    <property type="nucleotide sequence ID" value="NZ_AP024849.1"/>
</dbReference>
<gene>
    <name evidence="1" type="ORF">psyc5s11_29720</name>
</gene>
<dbReference type="Proteomes" id="UP000824633">
    <property type="component" value="Chromosome"/>
</dbReference>
<reference evidence="2" key="1">
    <citation type="submission" date="2021-07" db="EMBL/GenBank/DDBJ databases">
        <title>Complete genome sequencing of a Clostridium isolate.</title>
        <authorList>
            <person name="Ueki A."/>
            <person name="Tonouchi A."/>
        </authorList>
    </citation>
    <scope>NUCLEOTIDE SEQUENCE [LARGE SCALE GENOMIC DNA]</scope>
    <source>
        <strain evidence="2">C5S11</strain>
    </source>
</reference>
<keyword evidence="2" id="KW-1185">Reference proteome</keyword>